<reference evidence="1 2" key="1">
    <citation type="submission" date="2016-11" db="EMBL/GenBank/DDBJ databases">
        <title>Description of two novel members of the family Erysipelotrichaceae: Ileibacterium lipovorans gen. nov., sp. nov. and Dubosiella newyorkensis, gen. nov., sp. nov.</title>
        <authorList>
            <person name="Cox L.M."/>
            <person name="Sohn J."/>
            <person name="Tyrrell K.L."/>
            <person name="Citron D.M."/>
            <person name="Lawson P.A."/>
            <person name="Patel N.B."/>
            <person name="Iizumi T."/>
            <person name="Perez-Perez G.I."/>
            <person name="Goldstein E.J."/>
            <person name="Blaser M.J."/>
        </authorList>
    </citation>
    <scope>NUCLEOTIDE SEQUENCE [LARGE SCALE GENOMIC DNA]</scope>
    <source>
        <strain evidence="1 2">NYU-BL-A3</strain>
    </source>
</reference>
<proteinExistence type="predicted"/>
<comment type="caution">
    <text evidence="1">The sequence shown here is derived from an EMBL/GenBank/DDBJ whole genome shotgun (WGS) entry which is preliminary data.</text>
</comment>
<evidence type="ECO:0000313" key="2">
    <source>
        <dbReference type="Proteomes" id="UP000186341"/>
    </source>
</evidence>
<name>A0A1U7NFB9_9FIRM</name>
<gene>
    <name evidence="1" type="ORF">BO222_07645</name>
</gene>
<dbReference type="EMBL" id="MPJW01000147">
    <property type="protein sequence ID" value="OLU38878.1"/>
    <property type="molecule type" value="Genomic_DNA"/>
</dbReference>
<evidence type="ECO:0000313" key="1">
    <source>
        <dbReference type="EMBL" id="OLU38878.1"/>
    </source>
</evidence>
<protein>
    <submittedName>
        <fullName evidence="1">Uncharacterized protein</fullName>
    </submittedName>
</protein>
<accession>A0A1U7NFB9</accession>
<keyword evidence="2" id="KW-1185">Reference proteome</keyword>
<dbReference type="AlphaFoldDB" id="A0A1U7NFB9"/>
<dbReference type="Proteomes" id="UP000186341">
    <property type="component" value="Unassembled WGS sequence"/>
</dbReference>
<sequence length="61" mass="7249">MHAIEFDVLDFAAFCFQSKILPSPDSFENWFRRTFHQKTNCNLIPVAEEIIKETQLLLYLE</sequence>
<organism evidence="1 2">
    <name type="scientific">Ileibacterium valens</name>
    <dbReference type="NCBI Taxonomy" id="1862668"/>
    <lineage>
        <taxon>Bacteria</taxon>
        <taxon>Bacillati</taxon>
        <taxon>Bacillota</taxon>
        <taxon>Erysipelotrichia</taxon>
        <taxon>Erysipelotrichales</taxon>
        <taxon>Erysipelotrichaceae</taxon>
        <taxon>Ileibacterium</taxon>
    </lineage>
</organism>